<dbReference type="InterPro" id="IPR058548">
    <property type="entry name" value="MlaB-like_STAS"/>
</dbReference>
<keyword evidence="2" id="KW-0472">Membrane</keyword>
<keyword evidence="5" id="KW-1185">Reference proteome</keyword>
<accession>A0A7W9FQL3</accession>
<comment type="caution">
    <text evidence="4">The sequence shown here is derived from an EMBL/GenBank/DDBJ whole genome shotgun (WGS) entry which is preliminary data.</text>
</comment>
<feature type="transmembrane region" description="Helical" evidence="2">
    <location>
        <begin position="289"/>
        <end position="315"/>
    </location>
</feature>
<dbReference type="Pfam" id="PF02405">
    <property type="entry name" value="MlaE"/>
    <property type="match status" value="1"/>
</dbReference>
<dbReference type="AlphaFoldDB" id="A0A7W9FQL3"/>
<dbReference type="SUPFAM" id="SSF52091">
    <property type="entry name" value="SpoIIaa-like"/>
    <property type="match status" value="1"/>
</dbReference>
<dbReference type="PROSITE" id="PS50801">
    <property type="entry name" value="STAS"/>
    <property type="match status" value="1"/>
</dbReference>
<dbReference type="GO" id="GO:0043190">
    <property type="term" value="C:ATP-binding cassette (ABC) transporter complex"/>
    <property type="evidence" value="ECO:0007669"/>
    <property type="project" value="InterPro"/>
</dbReference>
<dbReference type="InterPro" id="IPR003453">
    <property type="entry name" value="ABC_MlaE_roteobac"/>
</dbReference>
<feature type="transmembrane region" description="Helical" evidence="2">
    <location>
        <begin position="150"/>
        <end position="170"/>
    </location>
</feature>
<proteinExistence type="inferred from homology"/>
<dbReference type="InterPro" id="IPR030802">
    <property type="entry name" value="Permease_MalE"/>
</dbReference>
<protein>
    <submittedName>
        <fullName evidence="4">Phospholipid/cholesterol/gamma-HCH transport system permease protein</fullName>
    </submittedName>
</protein>
<organism evidence="4 5">
    <name type="scientific">Prosthecomicrobium pneumaticum</name>
    <dbReference type="NCBI Taxonomy" id="81895"/>
    <lineage>
        <taxon>Bacteria</taxon>
        <taxon>Pseudomonadati</taxon>
        <taxon>Pseudomonadota</taxon>
        <taxon>Alphaproteobacteria</taxon>
        <taxon>Hyphomicrobiales</taxon>
        <taxon>Kaistiaceae</taxon>
        <taxon>Prosthecomicrobium</taxon>
    </lineage>
</organism>
<dbReference type="InterPro" id="IPR002645">
    <property type="entry name" value="STAS_dom"/>
</dbReference>
<dbReference type="PANTHER" id="PTHR30188">
    <property type="entry name" value="ABC TRANSPORTER PERMEASE PROTEIN-RELATED"/>
    <property type="match status" value="1"/>
</dbReference>
<evidence type="ECO:0000313" key="5">
    <source>
        <dbReference type="Proteomes" id="UP000523821"/>
    </source>
</evidence>
<sequence length="358" mass="38186">MAGGVWTIATADRLEPSIDEAVNTLRGTVEIDLGSIVQIDTAGAWLITRLERELSARGVSVSLVSASENARRLLEALAPAERDVPPPPETIGVVQELLEAVGRTMVRSWEDLKSGLGILGGVVRGLSIGLRHPRRMRFTSIIFHMEQTGLRAVPIIALMSFLIGAIIAQQSAYQLAYFGADIFVVDLVGILVLRELGVLLTAIMVAGRSGSAFTAEIGSMKMREEIDALSVIGLDPLHVLILPRLIALILVLPLLTFIADVCALAGGGMMSWAYLGLPPDTFITRLRDAVALNTLFVGLIKAPFMALIIGIVAAAEGLRVAGSAESLGTHTTSSVVKSIFMVIVVDGIFAMYFAAVRY</sequence>
<evidence type="ECO:0000259" key="3">
    <source>
        <dbReference type="PROSITE" id="PS50801"/>
    </source>
</evidence>
<keyword evidence="2" id="KW-1003">Cell membrane</keyword>
<comment type="similarity">
    <text evidence="2">Belongs to the MlaE permease family.</text>
</comment>
<dbReference type="Pfam" id="PF13466">
    <property type="entry name" value="STAS_2"/>
    <property type="match status" value="1"/>
</dbReference>
<feature type="transmembrane region" description="Helical" evidence="2">
    <location>
        <begin position="182"/>
        <end position="207"/>
    </location>
</feature>
<dbReference type="EMBL" id="JACHOO010000012">
    <property type="protein sequence ID" value="MBB5755052.1"/>
    <property type="molecule type" value="Genomic_DNA"/>
</dbReference>
<dbReference type="NCBIfam" id="TIGR00056">
    <property type="entry name" value="MlaE family lipid ABC transporter permease subunit"/>
    <property type="match status" value="1"/>
</dbReference>
<feature type="transmembrane region" description="Helical" evidence="2">
    <location>
        <begin position="335"/>
        <end position="355"/>
    </location>
</feature>
<keyword evidence="2" id="KW-1133">Transmembrane helix</keyword>
<comment type="caution">
    <text evidence="2">Lacks conserved residue(s) required for the propagation of feature annotation.</text>
</comment>
<comment type="function">
    <text evidence="1">Could be part of an ABC transporter complex.</text>
</comment>
<dbReference type="InterPro" id="IPR036513">
    <property type="entry name" value="STAS_dom_sf"/>
</dbReference>
<dbReference type="Proteomes" id="UP000523821">
    <property type="component" value="Unassembled WGS sequence"/>
</dbReference>
<keyword evidence="2" id="KW-0812">Transmembrane</keyword>
<dbReference type="PANTHER" id="PTHR30188:SF3">
    <property type="entry name" value="ABC TRANSPORTER PERMEASE"/>
    <property type="match status" value="1"/>
</dbReference>
<evidence type="ECO:0000256" key="1">
    <source>
        <dbReference type="ARBA" id="ARBA00003787"/>
    </source>
</evidence>
<evidence type="ECO:0000256" key="2">
    <source>
        <dbReference type="RuleBase" id="RU362044"/>
    </source>
</evidence>
<evidence type="ECO:0000313" key="4">
    <source>
        <dbReference type="EMBL" id="MBB5755052.1"/>
    </source>
</evidence>
<dbReference type="Gene3D" id="3.30.750.24">
    <property type="entry name" value="STAS domain"/>
    <property type="match status" value="1"/>
</dbReference>
<dbReference type="GO" id="GO:0005548">
    <property type="term" value="F:phospholipid transporter activity"/>
    <property type="evidence" value="ECO:0007669"/>
    <property type="project" value="TreeGrafter"/>
</dbReference>
<gene>
    <name evidence="4" type="ORF">GGQ63_004150</name>
</gene>
<keyword evidence="2" id="KW-0997">Cell inner membrane</keyword>
<dbReference type="CDD" id="cd07043">
    <property type="entry name" value="STAS_anti-anti-sigma_factors"/>
    <property type="match status" value="1"/>
</dbReference>
<comment type="subcellular location">
    <subcellularLocation>
        <location evidence="2">Cell inner membrane</location>
        <topology evidence="2">Multi-pass membrane protein</topology>
    </subcellularLocation>
</comment>
<dbReference type="RefSeq" id="WP_343061235.1">
    <property type="nucleotide sequence ID" value="NZ_JACHOO010000012.1"/>
</dbReference>
<name>A0A7W9FQL3_9HYPH</name>
<reference evidence="4 5" key="1">
    <citation type="submission" date="2020-08" db="EMBL/GenBank/DDBJ databases">
        <title>Genomic Encyclopedia of Type Strains, Phase IV (KMG-IV): sequencing the most valuable type-strain genomes for metagenomic binning, comparative biology and taxonomic classification.</title>
        <authorList>
            <person name="Goeker M."/>
        </authorList>
    </citation>
    <scope>NUCLEOTIDE SEQUENCE [LARGE SCALE GENOMIC DNA]</scope>
    <source>
        <strain evidence="4 5">DSM 16268</strain>
    </source>
</reference>
<feature type="domain" description="STAS" evidence="3">
    <location>
        <begin position="1"/>
        <end position="104"/>
    </location>
</feature>